<protein>
    <submittedName>
        <fullName evidence="2">Uncharacterized protein</fullName>
    </submittedName>
</protein>
<organism evidence="2 3">
    <name type="scientific">Candidatus Zambryskibacteria bacterium RIFCSPLOWO2_01_FULL_45_21</name>
    <dbReference type="NCBI Taxonomy" id="1802761"/>
    <lineage>
        <taxon>Bacteria</taxon>
        <taxon>Candidatus Zambryskiibacteriota</taxon>
    </lineage>
</organism>
<accession>A0A1G2U584</accession>
<comment type="caution">
    <text evidence="2">The sequence shown here is derived from an EMBL/GenBank/DDBJ whole genome shotgun (WGS) entry which is preliminary data.</text>
</comment>
<sequence length="370" mass="42392">MRESFEASSLERVDREKAHKKAESVLSGRVKESDFVDVYGEQEVARDLEKVEELKRKFVGDQTPESAETKKIADIFEAIVLEHGELSEWFGENGFTVGVSEYDDFINGVDMVVEFCKVEKSETPHLALGMDVTFTSDTTAKFDRLREQIENGQLAKVKYFSSEHSNIRGGMDNIPEVIVGVDRKTVEELMELWLEKDNRALEGHRVQIMILKEIEAQLRTFAEYSKSLGNDDLTEIYKSRLKIVMNLLAQKTKVYKKVALDLDTDSVYMAITDYMRRWQKIISQPEESKGITRGEEIEQLSLKESLTVQRELILSSGLEPAIWISQYAEHFQKETAKDSGLRYMVRNDLAGAAEEISKRLYYGDKLKKVA</sequence>
<evidence type="ECO:0000256" key="1">
    <source>
        <dbReference type="SAM" id="MobiDB-lite"/>
    </source>
</evidence>
<dbReference type="Proteomes" id="UP000176800">
    <property type="component" value="Unassembled WGS sequence"/>
</dbReference>
<dbReference type="EMBL" id="MHWE01000005">
    <property type="protein sequence ID" value="OHB04649.1"/>
    <property type="molecule type" value="Genomic_DNA"/>
</dbReference>
<feature type="region of interest" description="Disordered" evidence="1">
    <location>
        <begin position="1"/>
        <end position="22"/>
    </location>
</feature>
<reference evidence="2 3" key="1">
    <citation type="journal article" date="2016" name="Nat. Commun.">
        <title>Thousands of microbial genomes shed light on interconnected biogeochemical processes in an aquifer system.</title>
        <authorList>
            <person name="Anantharaman K."/>
            <person name="Brown C.T."/>
            <person name="Hug L.A."/>
            <person name="Sharon I."/>
            <person name="Castelle C.J."/>
            <person name="Probst A.J."/>
            <person name="Thomas B.C."/>
            <person name="Singh A."/>
            <person name="Wilkins M.J."/>
            <person name="Karaoz U."/>
            <person name="Brodie E.L."/>
            <person name="Williams K.H."/>
            <person name="Hubbard S.S."/>
            <person name="Banfield J.F."/>
        </authorList>
    </citation>
    <scope>NUCLEOTIDE SEQUENCE [LARGE SCALE GENOMIC DNA]</scope>
</reference>
<evidence type="ECO:0000313" key="2">
    <source>
        <dbReference type="EMBL" id="OHB04649.1"/>
    </source>
</evidence>
<evidence type="ECO:0000313" key="3">
    <source>
        <dbReference type="Proteomes" id="UP000176800"/>
    </source>
</evidence>
<name>A0A1G2U584_9BACT</name>
<dbReference type="AlphaFoldDB" id="A0A1G2U584"/>
<proteinExistence type="predicted"/>
<gene>
    <name evidence="2" type="ORF">A3B14_01610</name>
</gene>